<evidence type="ECO:0000313" key="2">
    <source>
        <dbReference type="Proteomes" id="UP000323664"/>
    </source>
</evidence>
<dbReference type="InterPro" id="IPR043519">
    <property type="entry name" value="NT_sf"/>
</dbReference>
<dbReference type="Proteomes" id="UP000323664">
    <property type="component" value="Unassembled WGS sequence"/>
</dbReference>
<dbReference type="SUPFAM" id="SSF81301">
    <property type="entry name" value="Nucleotidyltransferase"/>
    <property type="match status" value="1"/>
</dbReference>
<organism evidence="1 2">
    <name type="scientific">Paenibacillus amylolyticus</name>
    <dbReference type="NCBI Taxonomy" id="1451"/>
    <lineage>
        <taxon>Bacteria</taxon>
        <taxon>Bacillati</taxon>
        <taxon>Bacillota</taxon>
        <taxon>Bacilli</taxon>
        <taxon>Bacillales</taxon>
        <taxon>Paenibacillaceae</taxon>
        <taxon>Paenibacillus</taxon>
    </lineage>
</organism>
<dbReference type="RefSeq" id="WP_151458073.1">
    <property type="nucleotide sequence ID" value="NZ_RIAS01000005.1"/>
</dbReference>
<sequence length="220" mass="25684">MAGKGDHNLNECFFSYRELIGGDIVGSSNSEALTEQLIDHIEGLPFITQIDVIGSRVEQTSDDYSDVDILLSIKDITPDIALYEVTESVKAKFQPAWYDYANSLMPDKFLISTFIGGDNPFTFYDIGILNTDRNLVYDKTQFENDHWIHLMKLWVMNYKYMMRDAQQFENRFAAMMEKANISHYSDYREGFYQLLLKLKDKKTIKREYLSMLEELLLRNS</sequence>
<dbReference type="EMBL" id="RIAS01000005">
    <property type="protein sequence ID" value="KAA8784613.1"/>
    <property type="molecule type" value="Genomic_DNA"/>
</dbReference>
<reference evidence="1 2" key="1">
    <citation type="journal article" date="2019" name="J. Ind. Microbiol. Biotechnol.">
        <title>Paenibacillus amylolyticus 27C64 has a diverse set of carbohydrate-active enzymes and complete pectin deconstruction system.</title>
        <authorList>
            <person name="Keggi C."/>
            <person name="Doran-Peterson J."/>
        </authorList>
    </citation>
    <scope>NUCLEOTIDE SEQUENCE [LARGE SCALE GENOMIC DNA]</scope>
    <source>
        <strain evidence="1 2">27C64</strain>
    </source>
</reference>
<comment type="caution">
    <text evidence="1">The sequence shown here is derived from an EMBL/GenBank/DDBJ whole genome shotgun (WGS) entry which is preliminary data.</text>
</comment>
<dbReference type="AlphaFoldDB" id="A0A5M9WT04"/>
<dbReference type="OrthoDB" id="2657446at2"/>
<evidence type="ECO:0000313" key="1">
    <source>
        <dbReference type="EMBL" id="KAA8784613.1"/>
    </source>
</evidence>
<accession>A0A5M9WT04</accession>
<gene>
    <name evidence="1" type="ORF">EC604_12225</name>
</gene>
<protein>
    <recommendedName>
        <fullName evidence="3">Polymerase nucleotidyl transferase domain-containing protein</fullName>
    </recommendedName>
</protein>
<proteinExistence type="predicted"/>
<evidence type="ECO:0008006" key="3">
    <source>
        <dbReference type="Google" id="ProtNLM"/>
    </source>
</evidence>
<name>A0A5M9WT04_PAEAM</name>